<comment type="similarity">
    <text evidence="2">Belongs to the FHY3/FAR1 family.</text>
</comment>
<feature type="region of interest" description="Disordered" evidence="3">
    <location>
        <begin position="337"/>
        <end position="358"/>
    </location>
</feature>
<evidence type="ECO:0000313" key="5">
    <source>
        <dbReference type="EMBL" id="RYR49490.1"/>
    </source>
</evidence>
<feature type="region of interest" description="Disordered" evidence="3">
    <location>
        <begin position="279"/>
        <end position="324"/>
    </location>
</feature>
<keyword evidence="1 2" id="KW-0863">Zinc-finger</keyword>
<evidence type="ECO:0000256" key="3">
    <source>
        <dbReference type="SAM" id="MobiDB-lite"/>
    </source>
</evidence>
<evidence type="ECO:0000259" key="4">
    <source>
        <dbReference type="PROSITE" id="PS50966"/>
    </source>
</evidence>
<protein>
    <recommendedName>
        <fullName evidence="2">Protein FAR1-RELATED SEQUENCE</fullName>
    </recommendedName>
</protein>
<dbReference type="EMBL" id="SDMP01000007">
    <property type="protein sequence ID" value="RYR49490.1"/>
    <property type="molecule type" value="Genomic_DNA"/>
</dbReference>
<dbReference type="GO" id="GO:0006355">
    <property type="term" value="P:regulation of DNA-templated transcription"/>
    <property type="evidence" value="ECO:0007669"/>
    <property type="project" value="UniProtKB-UniRule"/>
</dbReference>
<evidence type="ECO:0000313" key="6">
    <source>
        <dbReference type="Proteomes" id="UP000289738"/>
    </source>
</evidence>
<evidence type="ECO:0000256" key="1">
    <source>
        <dbReference type="PROSITE-ProRule" id="PRU00325"/>
    </source>
</evidence>
<proteinExistence type="inferred from homology"/>
<dbReference type="Proteomes" id="UP000289738">
    <property type="component" value="Chromosome A07"/>
</dbReference>
<dbReference type="GO" id="GO:0008270">
    <property type="term" value="F:zinc ion binding"/>
    <property type="evidence" value="ECO:0007669"/>
    <property type="project" value="UniProtKB-UniRule"/>
</dbReference>
<organism evidence="5 6">
    <name type="scientific">Arachis hypogaea</name>
    <name type="common">Peanut</name>
    <dbReference type="NCBI Taxonomy" id="3818"/>
    <lineage>
        <taxon>Eukaryota</taxon>
        <taxon>Viridiplantae</taxon>
        <taxon>Streptophyta</taxon>
        <taxon>Embryophyta</taxon>
        <taxon>Tracheophyta</taxon>
        <taxon>Spermatophyta</taxon>
        <taxon>Magnoliopsida</taxon>
        <taxon>eudicotyledons</taxon>
        <taxon>Gunneridae</taxon>
        <taxon>Pentapetalae</taxon>
        <taxon>rosids</taxon>
        <taxon>fabids</taxon>
        <taxon>Fabales</taxon>
        <taxon>Fabaceae</taxon>
        <taxon>Papilionoideae</taxon>
        <taxon>50 kb inversion clade</taxon>
        <taxon>dalbergioids sensu lato</taxon>
        <taxon>Dalbergieae</taxon>
        <taxon>Pterocarpus clade</taxon>
        <taxon>Arachis</taxon>
    </lineage>
</organism>
<reference evidence="5 6" key="1">
    <citation type="submission" date="2019-01" db="EMBL/GenBank/DDBJ databases">
        <title>Sequencing of cultivated peanut Arachis hypogaea provides insights into genome evolution and oil improvement.</title>
        <authorList>
            <person name="Chen X."/>
        </authorList>
    </citation>
    <scope>NUCLEOTIDE SEQUENCE [LARGE SCALE GENOMIC DNA]</scope>
    <source>
        <strain evidence="6">cv. Fuhuasheng</strain>
        <tissue evidence="5">Leaves</tissue>
    </source>
</reference>
<keyword evidence="2" id="KW-0539">Nucleus</keyword>
<keyword evidence="2" id="KW-0479">Metal-binding</keyword>
<dbReference type="AlphaFoldDB" id="A0A445CEZ6"/>
<feature type="domain" description="SWIM-type" evidence="4">
    <location>
        <begin position="121"/>
        <end position="157"/>
    </location>
</feature>
<sequence length="358" mass="40702">MGWRKMIGTTSRCDGINNFIKRFIGIRQILLELVQNLDHVLKDYRHNELVSQFKTVYGEPILSTRLAALELCAANFYTREFFGKVKREIEGVVTLDVINGKNISTTIVLKVKNCDRRQHIYTVLYDRNTENMECECSRWSSEDILCSHMFCAMKMVGLQKLPESLLLRRWSKDTKNWKHCARQRKRILTHYGALLVPATWKVLLGAQDGISFHDTMNEISHLTKTLKQKSCLKRGKRVPPMPNFVGDPSVVKTKGAPKGKKRRKQRCINCNNVGHVKKNYSVSNDGDNLGDKTGGGMQASFGTEEELPKDPMASQGTSAEPNTKVDAYVQLEFEIGDSGLNNSHETPIPPYESHQWLL</sequence>
<gene>
    <name evidence="5" type="ORF">Ahy_A07g035997</name>
</gene>
<dbReference type="GO" id="GO:0005634">
    <property type="term" value="C:nucleus"/>
    <property type="evidence" value="ECO:0007669"/>
    <property type="project" value="UniProtKB-SubCell"/>
</dbReference>
<dbReference type="PANTHER" id="PTHR31669">
    <property type="entry name" value="PROTEIN FAR1-RELATED SEQUENCE 10-RELATED"/>
    <property type="match status" value="1"/>
</dbReference>
<keyword evidence="2" id="KW-0862">Zinc</keyword>
<dbReference type="InterPro" id="IPR031052">
    <property type="entry name" value="FHY3/FAR1"/>
</dbReference>
<name>A0A445CEZ6_ARAHY</name>
<comment type="function">
    <text evidence="2">Putative transcription activator involved in regulating light control of development.</text>
</comment>
<keyword evidence="6" id="KW-1185">Reference proteome</keyword>
<comment type="subcellular location">
    <subcellularLocation>
        <location evidence="2">Nucleus</location>
    </subcellularLocation>
</comment>
<comment type="caution">
    <text evidence="5">The sequence shown here is derived from an EMBL/GenBank/DDBJ whole genome shotgun (WGS) entry which is preliminary data.</text>
</comment>
<evidence type="ECO:0000256" key="2">
    <source>
        <dbReference type="RuleBase" id="RU367018"/>
    </source>
</evidence>
<dbReference type="InterPro" id="IPR007527">
    <property type="entry name" value="Znf_SWIM"/>
</dbReference>
<dbReference type="PANTHER" id="PTHR31669:SF292">
    <property type="entry name" value="OS02G0262500 PROTEIN"/>
    <property type="match status" value="1"/>
</dbReference>
<feature type="region of interest" description="Disordered" evidence="3">
    <location>
        <begin position="242"/>
        <end position="264"/>
    </location>
</feature>
<accession>A0A445CEZ6</accession>
<dbReference type="PROSITE" id="PS50966">
    <property type="entry name" value="ZF_SWIM"/>
    <property type="match status" value="1"/>
</dbReference>
<feature type="compositionally biased region" description="Basic residues" evidence="3">
    <location>
        <begin position="255"/>
        <end position="264"/>
    </location>
</feature>